<sequence>MERENKKKRDKAAKLAVEEANTTDNDDADSSNPTLDNSSHAELLAAQVLLAAPQKSGDLFMEPAHRMLRQQFDSLSDSQEI</sequence>
<evidence type="ECO:0000313" key="3">
    <source>
        <dbReference type="Proteomes" id="UP000242519"/>
    </source>
</evidence>
<feature type="region of interest" description="Disordered" evidence="1">
    <location>
        <begin position="1"/>
        <end position="38"/>
    </location>
</feature>
<dbReference type="EMBL" id="MZNU01000400">
    <property type="protein sequence ID" value="OWO98365.1"/>
    <property type="molecule type" value="Genomic_DNA"/>
</dbReference>
<proteinExistence type="predicted"/>
<evidence type="ECO:0000313" key="2">
    <source>
        <dbReference type="EMBL" id="OWO98365.1"/>
    </source>
</evidence>
<name>A0A218YTK9_9HELO</name>
<reference evidence="2 3" key="1">
    <citation type="submission" date="2017-04" db="EMBL/GenBank/DDBJ databases">
        <title>Draft genome sequence of Marssonina coronaria NL1: causal agent of apple blotch.</title>
        <authorList>
            <person name="Cheng Q."/>
        </authorList>
    </citation>
    <scope>NUCLEOTIDE SEQUENCE [LARGE SCALE GENOMIC DNA]</scope>
    <source>
        <strain evidence="2 3">NL1</strain>
    </source>
</reference>
<comment type="caution">
    <text evidence="2">The sequence shown here is derived from an EMBL/GenBank/DDBJ whole genome shotgun (WGS) entry which is preliminary data.</text>
</comment>
<feature type="compositionally biased region" description="Basic and acidic residues" evidence="1">
    <location>
        <begin position="1"/>
        <end position="17"/>
    </location>
</feature>
<keyword evidence="3" id="KW-1185">Reference proteome</keyword>
<organism evidence="2 3">
    <name type="scientific">Diplocarpon coronariae</name>
    <dbReference type="NCBI Taxonomy" id="2795749"/>
    <lineage>
        <taxon>Eukaryota</taxon>
        <taxon>Fungi</taxon>
        <taxon>Dikarya</taxon>
        <taxon>Ascomycota</taxon>
        <taxon>Pezizomycotina</taxon>
        <taxon>Leotiomycetes</taxon>
        <taxon>Helotiales</taxon>
        <taxon>Drepanopezizaceae</taxon>
        <taxon>Diplocarpon</taxon>
    </lineage>
</organism>
<dbReference type="AlphaFoldDB" id="A0A218YTK9"/>
<gene>
    <name evidence="2" type="ORF">B2J93_8201</name>
</gene>
<evidence type="ECO:0000256" key="1">
    <source>
        <dbReference type="SAM" id="MobiDB-lite"/>
    </source>
</evidence>
<dbReference type="InParanoid" id="A0A218YTK9"/>
<accession>A0A218YTK9</accession>
<protein>
    <submittedName>
        <fullName evidence="2">Uncharacterized protein</fullName>
    </submittedName>
</protein>
<dbReference type="Proteomes" id="UP000242519">
    <property type="component" value="Unassembled WGS sequence"/>
</dbReference>